<evidence type="ECO:0000313" key="6">
    <source>
        <dbReference type="EMBL" id="MDT0349890.1"/>
    </source>
</evidence>
<sequence>MRRSRPTALVLLAAALTVLTACSSPAPAVPVAADASAAPAPASVDAVPAGLTRFYTQKLTWGPCASFAGPDDKAAFAEKRYDCTRLEVPLDYADPARPTAQLGVLRLKATGDKIGSLVVNPGGPGASGMSAVPSLFGSGEGAEGPLTKRFDVVGLDPRGVGASTPTIDCLTDAEWEVERGDLDVDPSPAGVAQTEEENRQYAQRCTDRVGAAVLANVGTRDAARDLDVLRAAVGDQKLTYLGYSYGTRLGSTYAEDFPQNVRALVLDGALDPSQTTVERSVAQAAGFQQAFDAFAAECAKQGDCPLGADPAKATAAFQAITRPLVDRPLAVGPRKLTYPDAITGVTQALYVSSAWPALAQGISALAKGDGTILMLLADLYLDRRADGSYGNAIEAFDVISCVDEQRITDPAAIADGAARELAAAPYRDAGRGVVAARDKCAFWPVPPTSTPHTPNVAGLPPTVVVSTTGDPATPYAAGVDLAKALGGTLLRVEGEQHGAVLSGSACVDDAVSAYLVDLTVPASGTACRLAP</sequence>
<dbReference type="GO" id="GO:0016787">
    <property type="term" value="F:hydrolase activity"/>
    <property type="evidence" value="ECO:0007669"/>
    <property type="project" value="UniProtKB-KW"/>
</dbReference>
<keyword evidence="3 6" id="KW-0378">Hydrolase</keyword>
<dbReference type="InterPro" id="IPR000073">
    <property type="entry name" value="AB_hydrolase_1"/>
</dbReference>
<protein>
    <submittedName>
        <fullName evidence="6">Alpha/beta hydrolase</fullName>
    </submittedName>
</protein>
<feature type="domain" description="AB hydrolase-1" evidence="5">
    <location>
        <begin position="117"/>
        <end position="501"/>
    </location>
</feature>
<dbReference type="PANTHER" id="PTHR43248">
    <property type="entry name" value="2-SUCCINYL-6-HYDROXY-2,4-CYCLOHEXADIENE-1-CARBOXYLATE SYNTHASE"/>
    <property type="match status" value="1"/>
</dbReference>
<evidence type="ECO:0000313" key="7">
    <source>
        <dbReference type="Proteomes" id="UP001183202"/>
    </source>
</evidence>
<name>A0ABU2N7G6_9PSEU</name>
<dbReference type="Proteomes" id="UP001183202">
    <property type="component" value="Unassembled WGS sequence"/>
</dbReference>
<dbReference type="PROSITE" id="PS51257">
    <property type="entry name" value="PROKAR_LIPOPROTEIN"/>
    <property type="match status" value="1"/>
</dbReference>
<comment type="caution">
    <text evidence="6">The sequence shown here is derived from an EMBL/GenBank/DDBJ whole genome shotgun (WGS) entry which is preliminary data.</text>
</comment>
<evidence type="ECO:0000256" key="1">
    <source>
        <dbReference type="ARBA" id="ARBA00010088"/>
    </source>
</evidence>
<dbReference type="Gene3D" id="3.40.50.1820">
    <property type="entry name" value="alpha/beta hydrolase"/>
    <property type="match status" value="1"/>
</dbReference>
<keyword evidence="7" id="KW-1185">Reference proteome</keyword>
<dbReference type="Pfam" id="PF00561">
    <property type="entry name" value="Abhydrolase_1"/>
    <property type="match status" value="1"/>
</dbReference>
<feature type="chain" id="PRO_5046746184" evidence="4">
    <location>
        <begin position="29"/>
        <end position="531"/>
    </location>
</feature>
<evidence type="ECO:0000256" key="2">
    <source>
        <dbReference type="ARBA" id="ARBA00022729"/>
    </source>
</evidence>
<reference evidence="7" key="1">
    <citation type="submission" date="2023-07" db="EMBL/GenBank/DDBJ databases">
        <title>30 novel species of actinomycetes from the DSMZ collection.</title>
        <authorList>
            <person name="Nouioui I."/>
        </authorList>
    </citation>
    <scope>NUCLEOTIDE SEQUENCE [LARGE SCALE GENOMIC DNA]</scope>
    <source>
        <strain evidence="7">DSM 45834</strain>
    </source>
</reference>
<dbReference type="RefSeq" id="WP_311555921.1">
    <property type="nucleotide sequence ID" value="NZ_JAVREJ010000005.1"/>
</dbReference>
<organism evidence="6 7">
    <name type="scientific">Pseudonocardia charpentierae</name>
    <dbReference type="NCBI Taxonomy" id="3075545"/>
    <lineage>
        <taxon>Bacteria</taxon>
        <taxon>Bacillati</taxon>
        <taxon>Actinomycetota</taxon>
        <taxon>Actinomycetes</taxon>
        <taxon>Pseudonocardiales</taxon>
        <taxon>Pseudonocardiaceae</taxon>
        <taxon>Pseudonocardia</taxon>
    </lineage>
</organism>
<evidence type="ECO:0000256" key="4">
    <source>
        <dbReference type="SAM" id="SignalP"/>
    </source>
</evidence>
<comment type="similarity">
    <text evidence="1">Belongs to the peptidase S33 family.</text>
</comment>
<dbReference type="EMBL" id="JAVREJ010000005">
    <property type="protein sequence ID" value="MDT0349890.1"/>
    <property type="molecule type" value="Genomic_DNA"/>
</dbReference>
<keyword evidence="2 4" id="KW-0732">Signal</keyword>
<dbReference type="PANTHER" id="PTHR43248:SF29">
    <property type="entry name" value="TRIPEPTIDYL AMINOPEPTIDASE"/>
    <property type="match status" value="1"/>
</dbReference>
<dbReference type="InterPro" id="IPR051601">
    <property type="entry name" value="Serine_prot/Carboxylest_S33"/>
</dbReference>
<evidence type="ECO:0000256" key="3">
    <source>
        <dbReference type="ARBA" id="ARBA00022801"/>
    </source>
</evidence>
<accession>A0ABU2N7G6</accession>
<gene>
    <name evidence="6" type="ORF">RM445_10190</name>
</gene>
<evidence type="ECO:0000259" key="5">
    <source>
        <dbReference type="Pfam" id="PF00561"/>
    </source>
</evidence>
<dbReference type="InterPro" id="IPR029058">
    <property type="entry name" value="AB_hydrolase_fold"/>
</dbReference>
<feature type="signal peptide" evidence="4">
    <location>
        <begin position="1"/>
        <end position="28"/>
    </location>
</feature>
<dbReference type="SUPFAM" id="SSF53474">
    <property type="entry name" value="alpha/beta-Hydrolases"/>
    <property type="match status" value="1"/>
</dbReference>
<proteinExistence type="inferred from homology"/>